<dbReference type="RefSeq" id="WP_120113768.1">
    <property type="nucleotide sequence ID" value="NZ_QXQB01000006.1"/>
</dbReference>
<keyword evidence="1" id="KW-1133">Transmembrane helix</keyword>
<dbReference type="OrthoDB" id="9815897at2"/>
<sequence>MSTKWQCLKELPKRHPKLFWGAMLGGGGLLYAKVWLPLTGLSVPCPIHAVTGLYCPGCGITRAALSLLELDVYQAFRFNSLIFVLAPLFALYAWANAKKKRRIGSTLLIAMLAITLIYGLARNLPPWSYMAPTELA</sequence>
<organism evidence="2 3">
    <name type="scientific">Paenibacillus pinisoli</name>
    <dbReference type="NCBI Taxonomy" id="1276110"/>
    <lineage>
        <taxon>Bacteria</taxon>
        <taxon>Bacillati</taxon>
        <taxon>Bacillota</taxon>
        <taxon>Bacilli</taxon>
        <taxon>Bacillales</taxon>
        <taxon>Paenibacillaceae</taxon>
        <taxon>Paenibacillus</taxon>
    </lineage>
</organism>
<feature type="transmembrane region" description="Helical" evidence="1">
    <location>
        <begin position="75"/>
        <end position="95"/>
    </location>
</feature>
<keyword evidence="1" id="KW-0472">Membrane</keyword>
<protein>
    <submittedName>
        <fullName evidence="2">DUF2752 domain-containing protein</fullName>
    </submittedName>
</protein>
<dbReference type="InterPro" id="IPR021215">
    <property type="entry name" value="DUF2752"/>
</dbReference>
<name>A0A3A6PTB8_9BACL</name>
<comment type="caution">
    <text evidence="2">The sequence shown here is derived from an EMBL/GenBank/DDBJ whole genome shotgun (WGS) entry which is preliminary data.</text>
</comment>
<keyword evidence="3" id="KW-1185">Reference proteome</keyword>
<dbReference type="EMBL" id="QXQB01000006">
    <property type="protein sequence ID" value="RJX37214.1"/>
    <property type="molecule type" value="Genomic_DNA"/>
</dbReference>
<evidence type="ECO:0000256" key="1">
    <source>
        <dbReference type="SAM" id="Phobius"/>
    </source>
</evidence>
<dbReference type="Pfam" id="PF10825">
    <property type="entry name" value="DUF2752"/>
    <property type="match status" value="1"/>
</dbReference>
<evidence type="ECO:0000313" key="2">
    <source>
        <dbReference type="EMBL" id="RJX37214.1"/>
    </source>
</evidence>
<dbReference type="AlphaFoldDB" id="A0A3A6PTB8"/>
<gene>
    <name evidence="2" type="ORF">D3P09_22905</name>
</gene>
<feature type="transmembrane region" description="Helical" evidence="1">
    <location>
        <begin position="102"/>
        <end position="121"/>
    </location>
</feature>
<accession>A0A3A6PTB8</accession>
<proteinExistence type="predicted"/>
<evidence type="ECO:0000313" key="3">
    <source>
        <dbReference type="Proteomes" id="UP000267798"/>
    </source>
</evidence>
<dbReference type="Proteomes" id="UP000267798">
    <property type="component" value="Unassembled WGS sequence"/>
</dbReference>
<keyword evidence="1" id="KW-0812">Transmembrane</keyword>
<reference evidence="2 3" key="1">
    <citation type="submission" date="2018-09" db="EMBL/GenBank/DDBJ databases">
        <title>Paenibacillus aracenensis nov. sp. isolated from a cave in southern Spain.</title>
        <authorList>
            <person name="Jurado V."/>
            <person name="Gutierrez-Patricio S."/>
            <person name="Gonzalez-Pimentel J.L."/>
            <person name="Miller A.Z."/>
            <person name="Laiz L."/>
            <person name="Saiz-Jimenez C."/>
        </authorList>
    </citation>
    <scope>NUCLEOTIDE SEQUENCE [LARGE SCALE GENOMIC DNA]</scope>
    <source>
        <strain evidence="2 3">JCM 19203</strain>
    </source>
</reference>
<feature type="transmembrane region" description="Helical" evidence="1">
    <location>
        <begin position="18"/>
        <end position="36"/>
    </location>
</feature>